<name>A0A0A9G1C9_ARUDO</name>
<reference evidence="1" key="2">
    <citation type="journal article" date="2015" name="Data Brief">
        <title>Shoot transcriptome of the giant reed, Arundo donax.</title>
        <authorList>
            <person name="Barrero R.A."/>
            <person name="Guerrero F.D."/>
            <person name="Moolhuijzen P."/>
            <person name="Goolsby J.A."/>
            <person name="Tidwell J."/>
            <person name="Bellgard S.E."/>
            <person name="Bellgard M.I."/>
        </authorList>
    </citation>
    <scope>NUCLEOTIDE SEQUENCE</scope>
    <source>
        <tissue evidence="1">Shoot tissue taken approximately 20 cm above the soil surface</tissue>
    </source>
</reference>
<sequence length="48" mass="5532">MSAVRSVLKKKREPLPCILSGMLNIQMMKEEISILTVMMLRKQGERRG</sequence>
<dbReference type="AlphaFoldDB" id="A0A0A9G1C9"/>
<evidence type="ECO:0000313" key="1">
    <source>
        <dbReference type="EMBL" id="JAE18317.1"/>
    </source>
</evidence>
<organism evidence="1">
    <name type="scientific">Arundo donax</name>
    <name type="common">Giant reed</name>
    <name type="synonym">Donax arundinaceus</name>
    <dbReference type="NCBI Taxonomy" id="35708"/>
    <lineage>
        <taxon>Eukaryota</taxon>
        <taxon>Viridiplantae</taxon>
        <taxon>Streptophyta</taxon>
        <taxon>Embryophyta</taxon>
        <taxon>Tracheophyta</taxon>
        <taxon>Spermatophyta</taxon>
        <taxon>Magnoliopsida</taxon>
        <taxon>Liliopsida</taxon>
        <taxon>Poales</taxon>
        <taxon>Poaceae</taxon>
        <taxon>PACMAD clade</taxon>
        <taxon>Arundinoideae</taxon>
        <taxon>Arundineae</taxon>
        <taxon>Arundo</taxon>
    </lineage>
</organism>
<proteinExistence type="predicted"/>
<accession>A0A0A9G1C9</accession>
<reference evidence="1" key="1">
    <citation type="submission" date="2014-09" db="EMBL/GenBank/DDBJ databases">
        <authorList>
            <person name="Magalhaes I.L.F."/>
            <person name="Oliveira U."/>
            <person name="Santos F.R."/>
            <person name="Vidigal T.H.D.A."/>
            <person name="Brescovit A.D."/>
            <person name="Santos A.J."/>
        </authorList>
    </citation>
    <scope>NUCLEOTIDE SEQUENCE</scope>
    <source>
        <tissue evidence="1">Shoot tissue taken approximately 20 cm above the soil surface</tissue>
    </source>
</reference>
<dbReference type="EMBL" id="GBRH01179579">
    <property type="protein sequence ID" value="JAE18317.1"/>
    <property type="molecule type" value="Transcribed_RNA"/>
</dbReference>
<protein>
    <submittedName>
        <fullName evidence="1">Uncharacterized protein</fullName>
    </submittedName>
</protein>